<feature type="compositionally biased region" description="Basic and acidic residues" evidence="1">
    <location>
        <begin position="83"/>
        <end position="92"/>
    </location>
</feature>
<name>A0A9N7TYP9_PLEPL</name>
<feature type="region of interest" description="Disordered" evidence="1">
    <location>
        <begin position="74"/>
        <end position="106"/>
    </location>
</feature>
<dbReference type="EMBL" id="CADEAL010000523">
    <property type="protein sequence ID" value="CAB1421405.1"/>
    <property type="molecule type" value="Genomic_DNA"/>
</dbReference>
<accession>A0A9N7TYP9</accession>
<dbReference type="Proteomes" id="UP001153269">
    <property type="component" value="Unassembled WGS sequence"/>
</dbReference>
<dbReference type="AlphaFoldDB" id="A0A9N7TYP9"/>
<comment type="caution">
    <text evidence="2">The sequence shown here is derived from an EMBL/GenBank/DDBJ whole genome shotgun (WGS) entry which is preliminary data.</text>
</comment>
<gene>
    <name evidence="2" type="ORF">PLEPLA_LOCUS9287</name>
</gene>
<protein>
    <submittedName>
        <fullName evidence="2">Uncharacterized protein</fullName>
    </submittedName>
</protein>
<reference evidence="2" key="1">
    <citation type="submission" date="2020-03" db="EMBL/GenBank/DDBJ databases">
        <authorList>
            <person name="Weist P."/>
        </authorList>
    </citation>
    <scope>NUCLEOTIDE SEQUENCE</scope>
</reference>
<evidence type="ECO:0000256" key="1">
    <source>
        <dbReference type="SAM" id="MobiDB-lite"/>
    </source>
</evidence>
<evidence type="ECO:0000313" key="2">
    <source>
        <dbReference type="EMBL" id="CAB1421405.1"/>
    </source>
</evidence>
<sequence>MEVPSSPWRRLCDYSLSLRGALKSRVLEMKICQSFSSEMKVDRVVVAQAQHLRYRREPVGQNILVLDNGGWRRGGLRNGNKGRQTEKRRENLEPSGGMMRHLPGGV</sequence>
<proteinExistence type="predicted"/>
<evidence type="ECO:0000313" key="3">
    <source>
        <dbReference type="Proteomes" id="UP001153269"/>
    </source>
</evidence>
<keyword evidence="3" id="KW-1185">Reference proteome</keyword>
<organism evidence="2 3">
    <name type="scientific">Pleuronectes platessa</name>
    <name type="common">European plaice</name>
    <dbReference type="NCBI Taxonomy" id="8262"/>
    <lineage>
        <taxon>Eukaryota</taxon>
        <taxon>Metazoa</taxon>
        <taxon>Chordata</taxon>
        <taxon>Craniata</taxon>
        <taxon>Vertebrata</taxon>
        <taxon>Euteleostomi</taxon>
        <taxon>Actinopterygii</taxon>
        <taxon>Neopterygii</taxon>
        <taxon>Teleostei</taxon>
        <taxon>Neoteleostei</taxon>
        <taxon>Acanthomorphata</taxon>
        <taxon>Carangaria</taxon>
        <taxon>Pleuronectiformes</taxon>
        <taxon>Pleuronectoidei</taxon>
        <taxon>Pleuronectidae</taxon>
        <taxon>Pleuronectes</taxon>
    </lineage>
</organism>